<feature type="domain" description="AAA+ ATPase" evidence="1">
    <location>
        <begin position="16"/>
        <end position="138"/>
    </location>
</feature>
<dbReference type="Pfam" id="PF13635">
    <property type="entry name" value="DUF4143"/>
    <property type="match status" value="1"/>
</dbReference>
<evidence type="ECO:0000259" key="1">
    <source>
        <dbReference type="SMART" id="SM00382"/>
    </source>
</evidence>
<dbReference type="Proteomes" id="UP000231098">
    <property type="component" value="Unassembled WGS sequence"/>
</dbReference>
<dbReference type="PANTHER" id="PTHR43566:SF1">
    <property type="entry name" value="AAA+ ATPASE DOMAIN-CONTAINING PROTEIN"/>
    <property type="match status" value="1"/>
</dbReference>
<dbReference type="InterPro" id="IPR041682">
    <property type="entry name" value="AAA_14"/>
</dbReference>
<evidence type="ECO:0000313" key="3">
    <source>
        <dbReference type="Proteomes" id="UP000231098"/>
    </source>
</evidence>
<organism evidence="2 3">
    <name type="scientific">candidate division WWE3 bacterium CG08_land_8_20_14_0_20_41_15</name>
    <dbReference type="NCBI Taxonomy" id="1975086"/>
    <lineage>
        <taxon>Bacteria</taxon>
        <taxon>Katanobacteria</taxon>
    </lineage>
</organism>
<dbReference type="AlphaFoldDB" id="A0A2H0X8U4"/>
<proteinExistence type="predicted"/>
<dbReference type="InterPro" id="IPR027417">
    <property type="entry name" value="P-loop_NTPase"/>
</dbReference>
<dbReference type="Pfam" id="PF13173">
    <property type="entry name" value="AAA_14"/>
    <property type="match status" value="1"/>
</dbReference>
<accession>A0A2H0X8U4</accession>
<evidence type="ECO:0000313" key="2">
    <source>
        <dbReference type="EMBL" id="PIS21353.1"/>
    </source>
</evidence>
<dbReference type="Gene3D" id="3.40.50.300">
    <property type="entry name" value="P-loop containing nucleotide triphosphate hydrolases"/>
    <property type="match status" value="1"/>
</dbReference>
<name>A0A2H0X8U4_UNCKA</name>
<comment type="caution">
    <text evidence="2">The sequence shown here is derived from an EMBL/GenBank/DDBJ whole genome shotgun (WGS) entry which is preliminary data.</text>
</comment>
<gene>
    <name evidence="2" type="ORF">COT51_03245</name>
</gene>
<dbReference type="InterPro" id="IPR025420">
    <property type="entry name" value="DUF4143"/>
</dbReference>
<dbReference type="InterPro" id="IPR003593">
    <property type="entry name" value="AAA+_ATPase"/>
</dbReference>
<dbReference type="SMART" id="SM00382">
    <property type="entry name" value="AAA"/>
    <property type="match status" value="1"/>
</dbReference>
<sequence>MLFPRFYQKLEKFLKPGKVLVIYGPRQIGKTTLLQNYLKQTSFKYKLDSGDNIKVQQILSSQDFSQILEYLSGYELYALDEAQKIPNVGLGLKIIVDQIPKIRVIATGSSSFELAGQIGEPLTGRKKTLTLFPLSQLELRQIYNPHEMKEKLPELLVFGGYPEVLRAEKGKKADVLEEIVNSYLLKDVLELQEVKGSKVILDLLRLIAFQIGGEVSLSELGRQLGLDDKTVARYLDLLEKSFVLFNLRGYSRNLRKEITKKSKYYFYDNGIRNAIVSNFNDLTLRDDIGKLWENFLVGERLKTQEYLKIHANNYFWRTWEGQEVDWVEEREGKLFGYEFKYSEEKIEKPKLFLATYPQAKAQLVNKDNYFGFCGVSMDSKKGSLC</sequence>
<dbReference type="PANTHER" id="PTHR43566">
    <property type="entry name" value="CONSERVED PROTEIN"/>
    <property type="match status" value="1"/>
</dbReference>
<reference evidence="3" key="1">
    <citation type="submission" date="2017-09" db="EMBL/GenBank/DDBJ databases">
        <title>Depth-based differentiation of microbial function through sediment-hosted aquifers and enrichment of novel symbionts in the deep terrestrial subsurface.</title>
        <authorList>
            <person name="Probst A.J."/>
            <person name="Ladd B."/>
            <person name="Jarett J.K."/>
            <person name="Geller-Mcgrath D.E."/>
            <person name="Sieber C.M.K."/>
            <person name="Emerson J.B."/>
            <person name="Anantharaman K."/>
            <person name="Thomas B.C."/>
            <person name="Malmstrom R."/>
            <person name="Stieglmeier M."/>
            <person name="Klingl A."/>
            <person name="Woyke T."/>
            <person name="Ryan C.M."/>
            <person name="Banfield J.F."/>
        </authorList>
    </citation>
    <scope>NUCLEOTIDE SEQUENCE [LARGE SCALE GENOMIC DNA]</scope>
</reference>
<protein>
    <recommendedName>
        <fullName evidence="1">AAA+ ATPase domain-containing protein</fullName>
    </recommendedName>
</protein>
<dbReference type="SUPFAM" id="SSF52540">
    <property type="entry name" value="P-loop containing nucleoside triphosphate hydrolases"/>
    <property type="match status" value="1"/>
</dbReference>
<dbReference type="EMBL" id="PEYV01000054">
    <property type="protein sequence ID" value="PIS21353.1"/>
    <property type="molecule type" value="Genomic_DNA"/>
</dbReference>